<evidence type="ECO:0000256" key="1">
    <source>
        <dbReference type="ARBA" id="ARBA00022723"/>
    </source>
</evidence>
<dbReference type="GO" id="GO:0061630">
    <property type="term" value="F:ubiquitin protein ligase activity"/>
    <property type="evidence" value="ECO:0007669"/>
    <property type="project" value="TreeGrafter"/>
</dbReference>
<dbReference type="OMA" id="HYHCILE"/>
<name>A0A151S7P5_CAJCA</name>
<dbReference type="InterPro" id="IPR001841">
    <property type="entry name" value="Znf_RING"/>
</dbReference>
<dbReference type="PROSITE" id="PS50089">
    <property type="entry name" value="ZF_RING_2"/>
    <property type="match status" value="1"/>
</dbReference>
<dbReference type="EMBL" id="KQ483448">
    <property type="protein sequence ID" value="KYP50788.1"/>
    <property type="molecule type" value="Genomic_DNA"/>
</dbReference>
<dbReference type="InterPro" id="IPR051834">
    <property type="entry name" value="RING_finger_E3_ligase"/>
</dbReference>
<dbReference type="SUPFAM" id="SSF57850">
    <property type="entry name" value="RING/U-box"/>
    <property type="match status" value="1"/>
</dbReference>
<evidence type="ECO:0000256" key="2">
    <source>
        <dbReference type="ARBA" id="ARBA00022771"/>
    </source>
</evidence>
<gene>
    <name evidence="6" type="ORF">KK1_027352</name>
</gene>
<dbReference type="Gene3D" id="3.30.40.10">
    <property type="entry name" value="Zinc/RING finger domain, C3HC4 (zinc finger)"/>
    <property type="match status" value="1"/>
</dbReference>
<dbReference type="InterPro" id="IPR013083">
    <property type="entry name" value="Znf_RING/FYVE/PHD"/>
</dbReference>
<protein>
    <submittedName>
        <fullName evidence="6">E3 ubiquitin-protein ligase RLIM</fullName>
    </submittedName>
</protein>
<dbReference type="Gramene" id="C.cajan_27029.t">
    <property type="protein sequence ID" value="C.cajan_27029.t.cds1"/>
    <property type="gene ID" value="C.cajan_27029"/>
</dbReference>
<evidence type="ECO:0000313" key="7">
    <source>
        <dbReference type="Proteomes" id="UP000075243"/>
    </source>
</evidence>
<sequence length="88" mass="9616">MASEGGKYSLPAGSTSLERLKVKDDKKENCVICLKELNSGDDAARLPCCHVCHYHCILEWFVYNGTCPICRFACTSTAVSNSLAIVTQ</sequence>
<keyword evidence="2 4" id="KW-0863">Zinc-finger</keyword>
<organism evidence="6 7">
    <name type="scientific">Cajanus cajan</name>
    <name type="common">Pigeon pea</name>
    <name type="synonym">Cajanus indicus</name>
    <dbReference type="NCBI Taxonomy" id="3821"/>
    <lineage>
        <taxon>Eukaryota</taxon>
        <taxon>Viridiplantae</taxon>
        <taxon>Streptophyta</taxon>
        <taxon>Embryophyta</taxon>
        <taxon>Tracheophyta</taxon>
        <taxon>Spermatophyta</taxon>
        <taxon>Magnoliopsida</taxon>
        <taxon>eudicotyledons</taxon>
        <taxon>Gunneridae</taxon>
        <taxon>Pentapetalae</taxon>
        <taxon>rosids</taxon>
        <taxon>fabids</taxon>
        <taxon>Fabales</taxon>
        <taxon>Fabaceae</taxon>
        <taxon>Papilionoideae</taxon>
        <taxon>50 kb inversion clade</taxon>
        <taxon>NPAAA clade</taxon>
        <taxon>indigoferoid/millettioid clade</taxon>
        <taxon>Phaseoleae</taxon>
        <taxon>Cajanus</taxon>
    </lineage>
</organism>
<dbReference type="SMART" id="SM00184">
    <property type="entry name" value="RING"/>
    <property type="match status" value="1"/>
</dbReference>
<evidence type="ECO:0000313" key="6">
    <source>
        <dbReference type="EMBL" id="KYP50788.1"/>
    </source>
</evidence>
<accession>A0A151S7P5</accession>
<evidence type="ECO:0000256" key="3">
    <source>
        <dbReference type="ARBA" id="ARBA00022833"/>
    </source>
</evidence>
<dbReference type="AlphaFoldDB" id="A0A151S7P5"/>
<keyword evidence="3" id="KW-0862">Zinc</keyword>
<keyword evidence="1" id="KW-0479">Metal-binding</keyword>
<keyword evidence="7" id="KW-1185">Reference proteome</keyword>
<evidence type="ECO:0000259" key="5">
    <source>
        <dbReference type="PROSITE" id="PS50089"/>
    </source>
</evidence>
<reference evidence="6" key="1">
    <citation type="journal article" date="2012" name="Nat. Biotechnol.">
        <title>Draft genome sequence of pigeonpea (Cajanus cajan), an orphan legume crop of resource-poor farmers.</title>
        <authorList>
            <person name="Varshney R.K."/>
            <person name="Chen W."/>
            <person name="Li Y."/>
            <person name="Bharti A.K."/>
            <person name="Saxena R.K."/>
            <person name="Schlueter J.A."/>
            <person name="Donoghue M.T."/>
            <person name="Azam S."/>
            <person name="Fan G."/>
            <person name="Whaley A.M."/>
            <person name="Farmer A.D."/>
            <person name="Sheridan J."/>
            <person name="Iwata A."/>
            <person name="Tuteja R."/>
            <person name="Penmetsa R.V."/>
            <person name="Wu W."/>
            <person name="Upadhyaya H.D."/>
            <person name="Yang S.P."/>
            <person name="Shah T."/>
            <person name="Saxena K.B."/>
            <person name="Michael T."/>
            <person name="McCombie W.R."/>
            <person name="Yang B."/>
            <person name="Zhang G."/>
            <person name="Yang H."/>
            <person name="Wang J."/>
            <person name="Spillane C."/>
            <person name="Cook D.R."/>
            <person name="May G.D."/>
            <person name="Xu X."/>
            <person name="Jackson S.A."/>
        </authorList>
    </citation>
    <scope>NUCLEOTIDE SEQUENCE [LARGE SCALE GENOMIC DNA]</scope>
</reference>
<proteinExistence type="predicted"/>
<dbReference type="GO" id="GO:0005634">
    <property type="term" value="C:nucleus"/>
    <property type="evidence" value="ECO:0007669"/>
    <property type="project" value="TreeGrafter"/>
</dbReference>
<dbReference type="GO" id="GO:0008270">
    <property type="term" value="F:zinc ion binding"/>
    <property type="evidence" value="ECO:0007669"/>
    <property type="project" value="UniProtKB-KW"/>
</dbReference>
<feature type="domain" description="RING-type" evidence="5">
    <location>
        <begin position="30"/>
        <end position="71"/>
    </location>
</feature>
<dbReference type="Proteomes" id="UP000075243">
    <property type="component" value="Unassembled WGS sequence"/>
</dbReference>
<dbReference type="PANTHER" id="PTHR45931:SF16">
    <property type="entry name" value="RING_U-BOX SUPERFAMILY PROTEIN"/>
    <property type="match status" value="1"/>
</dbReference>
<dbReference type="Pfam" id="PF13639">
    <property type="entry name" value="zf-RING_2"/>
    <property type="match status" value="1"/>
</dbReference>
<dbReference type="PANTHER" id="PTHR45931">
    <property type="entry name" value="SI:CH211-59O9.10"/>
    <property type="match status" value="1"/>
</dbReference>
<evidence type="ECO:0000256" key="4">
    <source>
        <dbReference type="PROSITE-ProRule" id="PRU00175"/>
    </source>
</evidence>
<dbReference type="GO" id="GO:0006511">
    <property type="term" value="P:ubiquitin-dependent protein catabolic process"/>
    <property type="evidence" value="ECO:0007669"/>
    <property type="project" value="TreeGrafter"/>
</dbReference>